<dbReference type="UniPathway" id="UPA00031">
    <property type="reaction ID" value="UER00010"/>
</dbReference>
<comment type="subcellular location">
    <subcellularLocation>
        <location evidence="10">Cytoplasm</location>
    </subcellularLocation>
</comment>
<organism evidence="13 14">
    <name type="scientific">Bacillus gobiensis</name>
    <dbReference type="NCBI Taxonomy" id="1441095"/>
    <lineage>
        <taxon>Bacteria</taxon>
        <taxon>Bacillati</taxon>
        <taxon>Bacillota</taxon>
        <taxon>Bacilli</taxon>
        <taxon>Bacillales</taxon>
        <taxon>Bacillaceae</taxon>
        <taxon>Bacillus</taxon>
    </lineage>
</organism>
<feature type="active site" evidence="10 11">
    <location>
        <position position="186"/>
    </location>
</feature>
<evidence type="ECO:0000256" key="10">
    <source>
        <dbReference type="HAMAP-Rule" id="MF_00278"/>
    </source>
</evidence>
<dbReference type="SUPFAM" id="SSF52317">
    <property type="entry name" value="Class I glutamine amidotransferase-like"/>
    <property type="match status" value="1"/>
</dbReference>
<keyword evidence="3 10" id="KW-0028">Amino-acid biosynthesis</keyword>
<dbReference type="HAMAP" id="MF_00278">
    <property type="entry name" value="HisH"/>
    <property type="match status" value="1"/>
</dbReference>
<evidence type="ECO:0000256" key="8">
    <source>
        <dbReference type="ARBA" id="ARBA00047838"/>
    </source>
</evidence>
<dbReference type="Gene3D" id="3.40.50.880">
    <property type="match status" value="1"/>
</dbReference>
<evidence type="ECO:0000256" key="6">
    <source>
        <dbReference type="ARBA" id="ARBA00023102"/>
    </source>
</evidence>
<accession>A0A0M4FSC1</accession>
<evidence type="ECO:0000313" key="14">
    <source>
        <dbReference type="Proteomes" id="UP000067625"/>
    </source>
</evidence>
<evidence type="ECO:0000256" key="2">
    <source>
        <dbReference type="ARBA" id="ARBA00011152"/>
    </source>
</evidence>
<evidence type="ECO:0000256" key="7">
    <source>
        <dbReference type="ARBA" id="ARBA00023239"/>
    </source>
</evidence>
<dbReference type="GO" id="GO:0005737">
    <property type="term" value="C:cytoplasm"/>
    <property type="evidence" value="ECO:0007669"/>
    <property type="project" value="UniProtKB-SubCell"/>
</dbReference>
<evidence type="ECO:0000256" key="11">
    <source>
        <dbReference type="PIRSR" id="PIRSR000495-1"/>
    </source>
</evidence>
<keyword evidence="4 10" id="KW-0378">Hydrolase</keyword>
<evidence type="ECO:0000259" key="12">
    <source>
        <dbReference type="Pfam" id="PF00117"/>
    </source>
</evidence>
<keyword evidence="10" id="KW-0963">Cytoplasm</keyword>
<evidence type="ECO:0000256" key="1">
    <source>
        <dbReference type="ARBA" id="ARBA00005091"/>
    </source>
</evidence>
<dbReference type="InterPro" id="IPR017926">
    <property type="entry name" value="GATASE"/>
</dbReference>
<evidence type="ECO:0000256" key="5">
    <source>
        <dbReference type="ARBA" id="ARBA00022962"/>
    </source>
</evidence>
<comment type="catalytic activity">
    <reaction evidence="9 10">
        <text>L-glutamine + H2O = L-glutamate + NH4(+)</text>
        <dbReference type="Rhea" id="RHEA:15889"/>
        <dbReference type="ChEBI" id="CHEBI:15377"/>
        <dbReference type="ChEBI" id="CHEBI:28938"/>
        <dbReference type="ChEBI" id="CHEBI:29985"/>
        <dbReference type="ChEBI" id="CHEBI:58359"/>
        <dbReference type="EC" id="3.5.1.2"/>
    </reaction>
</comment>
<dbReference type="InterPro" id="IPR010139">
    <property type="entry name" value="Imidazole-glycPsynth_HisH"/>
</dbReference>
<dbReference type="STRING" id="1441095.AM592_13140"/>
<keyword evidence="13" id="KW-0808">Transferase</keyword>
<keyword evidence="5 10" id="KW-0315">Glutamine amidotransferase</keyword>
<dbReference type="PATRIC" id="fig|1441095.3.peg.2883"/>
<dbReference type="EC" id="3.5.1.2" evidence="10"/>
<dbReference type="RefSeq" id="WP_053604209.1">
    <property type="nucleotide sequence ID" value="NZ_CP012600.1"/>
</dbReference>
<dbReference type="GO" id="GO:0000105">
    <property type="term" value="P:L-histidine biosynthetic process"/>
    <property type="evidence" value="ECO:0007669"/>
    <property type="project" value="UniProtKB-UniRule"/>
</dbReference>
<dbReference type="PIRSF" id="PIRSF000495">
    <property type="entry name" value="Amidotransf_hisH"/>
    <property type="match status" value="1"/>
</dbReference>
<keyword evidence="6 10" id="KW-0368">Histidine biosynthesis</keyword>
<dbReference type="InterPro" id="IPR029062">
    <property type="entry name" value="Class_I_gatase-like"/>
</dbReference>
<dbReference type="EC" id="4.3.2.10" evidence="10"/>
<dbReference type="EMBL" id="CP012600">
    <property type="protein sequence ID" value="ALC82421.1"/>
    <property type="molecule type" value="Genomic_DNA"/>
</dbReference>
<evidence type="ECO:0000256" key="9">
    <source>
        <dbReference type="ARBA" id="ARBA00049534"/>
    </source>
</evidence>
<dbReference type="CDD" id="cd01748">
    <property type="entry name" value="GATase1_IGP_Synthase"/>
    <property type="match status" value="1"/>
</dbReference>
<feature type="active site" description="Nucleophile" evidence="10 11">
    <location>
        <position position="79"/>
    </location>
</feature>
<keyword evidence="14" id="KW-1185">Reference proteome</keyword>
<comment type="pathway">
    <text evidence="1 10">Amino-acid biosynthesis; L-histidine biosynthesis; L-histidine from 5-phospho-alpha-D-ribose 1-diphosphate: step 5/9.</text>
</comment>
<comment type="catalytic activity">
    <reaction evidence="8 10">
        <text>5-[(5-phospho-1-deoxy-D-ribulos-1-ylimino)methylamino]-1-(5-phospho-beta-D-ribosyl)imidazole-4-carboxamide + L-glutamine = D-erythro-1-(imidazol-4-yl)glycerol 3-phosphate + 5-amino-1-(5-phospho-beta-D-ribosyl)imidazole-4-carboxamide + L-glutamate + H(+)</text>
        <dbReference type="Rhea" id="RHEA:24793"/>
        <dbReference type="ChEBI" id="CHEBI:15378"/>
        <dbReference type="ChEBI" id="CHEBI:29985"/>
        <dbReference type="ChEBI" id="CHEBI:58278"/>
        <dbReference type="ChEBI" id="CHEBI:58359"/>
        <dbReference type="ChEBI" id="CHEBI:58475"/>
        <dbReference type="ChEBI" id="CHEBI:58525"/>
        <dbReference type="EC" id="4.3.2.10"/>
    </reaction>
</comment>
<evidence type="ECO:0000256" key="3">
    <source>
        <dbReference type="ARBA" id="ARBA00022605"/>
    </source>
</evidence>
<sequence>MIGIIDYGMGNLFSVKKALERLDVPYILSDKPEELSDADGFILPGVGAFKDAMSLLRESGLEAFVHQIVADQKPLLGICLGMQLLFDESEEFKLTKGLGLLKGRAVHINNQDEDGLRLKVPHMGWNRLTFHRENELLREVNEGYCYFVHSFYITEAEEDTLLATADYGVPVPAVVGKGNVFGTQFHPEKSSEVGMAILSQFTKIAAEQKVKK</sequence>
<reference evidence="13 14" key="2">
    <citation type="journal article" date="2016" name="Int. J. Syst. Evol. Microbiol.">
        <title>Bacillus gobiensis sp. nov., isolated from a soil sample.</title>
        <authorList>
            <person name="Liu B."/>
            <person name="Liu G.H."/>
            <person name="Cetin S."/>
            <person name="Schumann P."/>
            <person name="Pan Z.Z."/>
            <person name="Chen Q.Q."/>
        </authorList>
    </citation>
    <scope>NUCLEOTIDE SEQUENCE [LARGE SCALE GENOMIC DNA]</scope>
    <source>
        <strain evidence="13 14">FJAT-4402</strain>
    </source>
</reference>
<dbReference type="Proteomes" id="UP000067625">
    <property type="component" value="Chromosome"/>
</dbReference>
<name>A0A0M4FSC1_9BACI</name>
<evidence type="ECO:0000313" key="13">
    <source>
        <dbReference type="EMBL" id="ALC82421.1"/>
    </source>
</evidence>
<dbReference type="AlphaFoldDB" id="A0A0M4FSC1"/>
<dbReference type="PROSITE" id="PS51273">
    <property type="entry name" value="GATASE_TYPE_1"/>
    <property type="match status" value="1"/>
</dbReference>
<dbReference type="Pfam" id="PF00117">
    <property type="entry name" value="GATase"/>
    <property type="match status" value="1"/>
</dbReference>
<protein>
    <recommendedName>
        <fullName evidence="10">Imidazole glycerol phosphate synthase subunit HisH</fullName>
        <ecNumber evidence="10">4.3.2.10</ecNumber>
    </recommendedName>
    <alternativeName>
        <fullName evidence="10">IGP synthase glutaminase subunit</fullName>
        <ecNumber evidence="10">3.5.1.2</ecNumber>
    </alternativeName>
    <alternativeName>
        <fullName evidence="10">IGP synthase subunit HisH</fullName>
    </alternativeName>
    <alternativeName>
        <fullName evidence="10">ImGP synthase subunit HisH</fullName>
        <shortName evidence="10">IGPS subunit HisH</shortName>
    </alternativeName>
</protein>
<keyword evidence="7 10" id="KW-0456">Lyase</keyword>
<reference evidence="14" key="1">
    <citation type="submission" date="2015-08" db="EMBL/GenBank/DDBJ databases">
        <title>Genome sequencing project for genomic taxonomy and phylogenomics of Bacillus-like bacteria.</title>
        <authorList>
            <person name="Liu B."/>
            <person name="Wang J."/>
            <person name="Zhu Y."/>
            <person name="Liu G."/>
            <person name="Chen Q."/>
            <person name="Chen Z."/>
            <person name="Lan J."/>
            <person name="Che J."/>
            <person name="Ge C."/>
            <person name="Shi H."/>
            <person name="Pan Z."/>
            <person name="Liu X."/>
        </authorList>
    </citation>
    <scope>NUCLEOTIDE SEQUENCE [LARGE SCALE GENOMIC DNA]</scope>
    <source>
        <strain evidence="14">FJAT-4402</strain>
    </source>
</reference>
<dbReference type="PANTHER" id="PTHR42701">
    <property type="entry name" value="IMIDAZOLE GLYCEROL PHOSPHATE SYNTHASE SUBUNIT HISH"/>
    <property type="match status" value="1"/>
</dbReference>
<comment type="subunit">
    <text evidence="2 10">Heterodimer of HisH and HisF.</text>
</comment>
<evidence type="ECO:0000256" key="4">
    <source>
        <dbReference type="ARBA" id="ARBA00022801"/>
    </source>
</evidence>
<feature type="domain" description="Glutamine amidotransferase" evidence="12">
    <location>
        <begin position="4"/>
        <end position="201"/>
    </location>
</feature>
<dbReference type="OrthoDB" id="9807137at2"/>
<keyword evidence="13" id="KW-0328">Glycosyltransferase</keyword>
<dbReference type="NCBIfam" id="TIGR01855">
    <property type="entry name" value="IMP_synth_hisH"/>
    <property type="match status" value="1"/>
</dbReference>
<gene>
    <name evidence="10 13" type="primary">hisH</name>
    <name evidence="13" type="ORF">AM592_13140</name>
</gene>
<dbReference type="PANTHER" id="PTHR42701:SF1">
    <property type="entry name" value="IMIDAZOLE GLYCEROL PHOSPHATE SYNTHASE SUBUNIT HISH"/>
    <property type="match status" value="1"/>
</dbReference>
<comment type="function">
    <text evidence="10">IGPS catalyzes the conversion of PRFAR and glutamine to IGP, AICAR and glutamate. The HisH subunit catalyzes the hydrolysis of glutamine to glutamate and ammonia as part of the synthesis of IGP and AICAR. The resulting ammonia molecule is channeled to the active site of HisF.</text>
</comment>
<proteinExistence type="inferred from homology"/>
<feature type="active site" evidence="10 11">
    <location>
        <position position="188"/>
    </location>
</feature>
<dbReference type="GO" id="GO:0000107">
    <property type="term" value="F:imidazoleglycerol-phosphate synthase activity"/>
    <property type="evidence" value="ECO:0007669"/>
    <property type="project" value="UniProtKB-UniRule"/>
</dbReference>
<dbReference type="GO" id="GO:0004359">
    <property type="term" value="F:glutaminase activity"/>
    <property type="evidence" value="ECO:0007669"/>
    <property type="project" value="UniProtKB-EC"/>
</dbReference>
<dbReference type="GO" id="GO:0016829">
    <property type="term" value="F:lyase activity"/>
    <property type="evidence" value="ECO:0007669"/>
    <property type="project" value="UniProtKB-KW"/>
</dbReference>
<dbReference type="PROSITE" id="PS51274">
    <property type="entry name" value="GATASE_COBBQ"/>
    <property type="match status" value="1"/>
</dbReference>